<evidence type="ECO:0000313" key="1">
    <source>
        <dbReference type="EMBL" id="TMO69376.1"/>
    </source>
</evidence>
<organism evidence="1 4">
    <name type="scientific">Pseudoalteromonas aurantia</name>
    <dbReference type="NCBI Taxonomy" id="43654"/>
    <lineage>
        <taxon>Bacteria</taxon>
        <taxon>Pseudomonadati</taxon>
        <taxon>Pseudomonadota</taxon>
        <taxon>Gammaproteobacteria</taxon>
        <taxon>Alteromonadales</taxon>
        <taxon>Pseudoalteromonadaceae</taxon>
        <taxon>Pseudoalteromonas</taxon>
    </lineage>
</organism>
<sequence length="76" mass="8738">MHSQLARAQSLHNNLERISLIRSLETQINQSNDLELQVDFVILLANSLDNTGKAEEAQRIFEKYTTKDKEFPPTSH</sequence>
<evidence type="ECO:0000313" key="4">
    <source>
        <dbReference type="Proteomes" id="UP000307217"/>
    </source>
</evidence>
<reference evidence="1" key="3">
    <citation type="submission" date="2019-09" db="EMBL/GenBank/DDBJ databases">
        <title>Co-occurence of chitin degradation, pigmentation and bioactivity in marine Pseudoalteromonas.</title>
        <authorList>
            <person name="Sonnenschein E.C."/>
            <person name="Bech P.K."/>
        </authorList>
    </citation>
    <scope>NUCLEOTIDE SEQUENCE</scope>
    <source>
        <strain evidence="1">S3790</strain>
        <strain evidence="2 3">S3895</strain>
    </source>
</reference>
<gene>
    <name evidence="1" type="ORF">CWC19_05455</name>
    <name evidence="2" type="ORF">CWC20_07960</name>
</gene>
<comment type="caution">
    <text evidence="1">The sequence shown here is derived from an EMBL/GenBank/DDBJ whole genome shotgun (WGS) entry which is preliminary data.</text>
</comment>
<dbReference type="Proteomes" id="UP000307164">
    <property type="component" value="Unassembled WGS sequence"/>
</dbReference>
<name>A0A5S3VBI2_9GAMM</name>
<dbReference type="EMBL" id="PNBW01000036">
    <property type="protein sequence ID" value="TMO75449.1"/>
    <property type="molecule type" value="Genomic_DNA"/>
</dbReference>
<evidence type="ECO:0000313" key="2">
    <source>
        <dbReference type="EMBL" id="TMO75449.1"/>
    </source>
</evidence>
<proteinExistence type="predicted"/>
<evidence type="ECO:0000313" key="3">
    <source>
        <dbReference type="Proteomes" id="UP000307164"/>
    </source>
</evidence>
<dbReference type="EMBL" id="PNBX01000017">
    <property type="protein sequence ID" value="TMO69376.1"/>
    <property type="molecule type" value="Genomic_DNA"/>
</dbReference>
<dbReference type="AlphaFoldDB" id="A0A5S3VBI2"/>
<accession>A0A5S3VBI2</accession>
<dbReference type="Proteomes" id="UP000307217">
    <property type="component" value="Unassembled WGS sequence"/>
</dbReference>
<protein>
    <submittedName>
        <fullName evidence="1">Uncharacterized protein</fullName>
    </submittedName>
</protein>
<reference evidence="1 4" key="1">
    <citation type="submission" date="2018-01" db="EMBL/GenBank/DDBJ databases">
        <authorList>
            <person name="Paulsen S."/>
            <person name="Gram L.K."/>
        </authorList>
    </citation>
    <scope>NUCLEOTIDE SEQUENCE [LARGE SCALE GENOMIC DNA]</scope>
    <source>
        <strain evidence="1 4">S3790</strain>
        <strain evidence="2">S3895</strain>
    </source>
</reference>
<keyword evidence="3" id="KW-1185">Reference proteome</keyword>
<reference evidence="4" key="2">
    <citation type="submission" date="2019-06" db="EMBL/GenBank/DDBJ databases">
        <title>Co-occurence of chitin degradation, pigmentation and bioactivity in marine Pseudoalteromonas.</title>
        <authorList>
            <person name="Sonnenschein E.C."/>
            <person name="Bech P.K."/>
        </authorList>
    </citation>
    <scope>NUCLEOTIDE SEQUENCE [LARGE SCALE GENOMIC DNA]</scope>
    <source>
        <strain evidence="4">S3790</strain>
    </source>
</reference>